<dbReference type="SUPFAM" id="SSF53613">
    <property type="entry name" value="Ribokinase-like"/>
    <property type="match status" value="1"/>
</dbReference>
<dbReference type="EC" id="2.7.1.35" evidence="1"/>
<keyword evidence="2 7" id="KW-0808">Transferase</keyword>
<keyword evidence="4 7" id="KW-0418">Kinase</keyword>
<keyword evidence="5" id="KW-0067">ATP-binding</keyword>
<accession>A0A926DCM9</accession>
<dbReference type="InterPro" id="IPR004625">
    <property type="entry name" value="PyrdxlKinase"/>
</dbReference>
<evidence type="ECO:0000256" key="4">
    <source>
        <dbReference type="ARBA" id="ARBA00022777"/>
    </source>
</evidence>
<evidence type="ECO:0000313" key="7">
    <source>
        <dbReference type="EMBL" id="MBC8535392.1"/>
    </source>
</evidence>
<dbReference type="PANTHER" id="PTHR10534">
    <property type="entry name" value="PYRIDOXAL KINASE"/>
    <property type="match status" value="1"/>
</dbReference>
<dbReference type="GO" id="GO:0008478">
    <property type="term" value="F:pyridoxal kinase activity"/>
    <property type="evidence" value="ECO:0007669"/>
    <property type="project" value="UniProtKB-EC"/>
</dbReference>
<dbReference type="NCBIfam" id="NF005491">
    <property type="entry name" value="PRK07105.1"/>
    <property type="match status" value="1"/>
</dbReference>
<dbReference type="AlphaFoldDB" id="A0A926DCM9"/>
<gene>
    <name evidence="7" type="ORF">H8695_01610</name>
</gene>
<evidence type="ECO:0000259" key="6">
    <source>
        <dbReference type="Pfam" id="PF08543"/>
    </source>
</evidence>
<name>A0A926DCM9_9FIRM</name>
<dbReference type="InterPro" id="IPR029056">
    <property type="entry name" value="Ribokinase-like"/>
</dbReference>
<protein>
    <recommendedName>
        <fullName evidence="1">pyridoxal kinase</fullName>
        <ecNumber evidence="1">2.7.1.35</ecNumber>
    </recommendedName>
</protein>
<sequence>MNEIRPVPRVAAIHDLSGVGRCSLSVILPVLSAMGVQVCPLTTALLSTHTGGFGEVDFVDLTDHIEPFYAHWQREGLHFDCLYSGFLGSERQIGMVEQMLAAAPAGTLRLVDPVMGDGGKPYRTYTGAMCAGMRRLVMRADVITPNLTEACLLLERPYPQAPLTRRDAEEMLLELCALGPTKAVITGLCLHEGQLTNLGLDQFSQTFFESSCEQLPAHYPGTGDLFTALLTGALVTGSGFQAALDLATGYVHRAIRLTAQADTPPREGVLFEKLLTLRPL</sequence>
<dbReference type="InterPro" id="IPR013749">
    <property type="entry name" value="PM/HMP-P_kinase-1"/>
</dbReference>
<dbReference type="GO" id="GO:0005524">
    <property type="term" value="F:ATP binding"/>
    <property type="evidence" value="ECO:0007669"/>
    <property type="project" value="UniProtKB-KW"/>
</dbReference>
<reference evidence="7" key="1">
    <citation type="submission" date="2020-08" db="EMBL/GenBank/DDBJ databases">
        <title>Genome public.</title>
        <authorList>
            <person name="Liu C."/>
            <person name="Sun Q."/>
        </authorList>
    </citation>
    <scope>NUCLEOTIDE SEQUENCE</scope>
    <source>
        <strain evidence="7">BX7</strain>
    </source>
</reference>
<dbReference type="EMBL" id="JACRSP010000001">
    <property type="protein sequence ID" value="MBC8535392.1"/>
    <property type="molecule type" value="Genomic_DNA"/>
</dbReference>
<comment type="caution">
    <text evidence="7">The sequence shown here is derived from an EMBL/GenBank/DDBJ whole genome shotgun (WGS) entry which is preliminary data.</text>
</comment>
<evidence type="ECO:0000313" key="8">
    <source>
        <dbReference type="Proteomes" id="UP000620366"/>
    </source>
</evidence>
<keyword evidence="8" id="KW-1185">Reference proteome</keyword>
<dbReference type="GO" id="GO:0005829">
    <property type="term" value="C:cytosol"/>
    <property type="evidence" value="ECO:0007669"/>
    <property type="project" value="TreeGrafter"/>
</dbReference>
<dbReference type="Pfam" id="PF08543">
    <property type="entry name" value="Phos_pyr_kin"/>
    <property type="match status" value="1"/>
</dbReference>
<keyword evidence="3" id="KW-0547">Nucleotide-binding</keyword>
<dbReference type="RefSeq" id="WP_249299094.1">
    <property type="nucleotide sequence ID" value="NZ_JACRSP010000001.1"/>
</dbReference>
<dbReference type="PANTHER" id="PTHR10534:SF2">
    <property type="entry name" value="PYRIDOXAL KINASE"/>
    <property type="match status" value="1"/>
</dbReference>
<feature type="domain" description="Pyridoxamine kinase/Phosphomethylpyrimidine kinase" evidence="6">
    <location>
        <begin position="31"/>
        <end position="258"/>
    </location>
</feature>
<evidence type="ECO:0000256" key="2">
    <source>
        <dbReference type="ARBA" id="ARBA00022679"/>
    </source>
</evidence>
<dbReference type="GO" id="GO:0009443">
    <property type="term" value="P:pyridoxal 5'-phosphate salvage"/>
    <property type="evidence" value="ECO:0007669"/>
    <property type="project" value="InterPro"/>
</dbReference>
<proteinExistence type="predicted"/>
<organism evidence="7 8">
    <name type="scientific">Feifania hominis</name>
    <dbReference type="NCBI Taxonomy" id="2763660"/>
    <lineage>
        <taxon>Bacteria</taxon>
        <taxon>Bacillati</taxon>
        <taxon>Bacillota</taxon>
        <taxon>Clostridia</taxon>
        <taxon>Eubacteriales</taxon>
        <taxon>Feifaniaceae</taxon>
        <taxon>Feifania</taxon>
    </lineage>
</organism>
<evidence type="ECO:0000256" key="3">
    <source>
        <dbReference type="ARBA" id="ARBA00022741"/>
    </source>
</evidence>
<dbReference type="CDD" id="cd01173">
    <property type="entry name" value="pyridoxal_pyridoxamine_kinase"/>
    <property type="match status" value="1"/>
</dbReference>
<dbReference type="Gene3D" id="3.40.1190.20">
    <property type="match status" value="1"/>
</dbReference>
<evidence type="ECO:0000256" key="5">
    <source>
        <dbReference type="ARBA" id="ARBA00022840"/>
    </source>
</evidence>
<evidence type="ECO:0000256" key="1">
    <source>
        <dbReference type="ARBA" id="ARBA00012104"/>
    </source>
</evidence>
<dbReference type="Proteomes" id="UP000620366">
    <property type="component" value="Unassembled WGS sequence"/>
</dbReference>